<dbReference type="NCBIfam" id="TIGR02399">
    <property type="entry name" value="salt_tol_Pase"/>
    <property type="match status" value="1"/>
</dbReference>
<accession>F6AJP3</accession>
<gene>
    <name evidence="1" type="ordered locus">Psefu_2948</name>
</gene>
<dbReference type="EC" id="3.1.3.69" evidence="1"/>
<dbReference type="GO" id="GO:0050530">
    <property type="term" value="F:glucosylglycerol 3-phosphatase activity"/>
    <property type="evidence" value="ECO:0007669"/>
    <property type="project" value="UniProtKB-EC"/>
</dbReference>
<keyword evidence="2" id="KW-1185">Reference proteome</keyword>
<dbReference type="KEGG" id="pfv:Psefu_2948"/>
<dbReference type="Proteomes" id="UP000000686">
    <property type="component" value="Chromosome"/>
</dbReference>
<proteinExistence type="predicted"/>
<protein>
    <submittedName>
        <fullName evidence="1">Glucosylglycerol 3-phosphatase</fullName>
        <ecNumber evidence="1">3.1.3.69</ecNumber>
    </submittedName>
</protein>
<keyword evidence="1" id="KW-0378">Hydrolase</keyword>
<reference evidence="1 2" key="1">
    <citation type="submission" date="2011-04" db="EMBL/GenBank/DDBJ databases">
        <title>Complete sequence of Pseudomonas fulva 12-X.</title>
        <authorList>
            <consortium name="US DOE Joint Genome Institute"/>
            <person name="Lucas S."/>
            <person name="Han J."/>
            <person name="Lapidus A."/>
            <person name="Cheng J.-F."/>
            <person name="Goodwin L."/>
            <person name="Pitluck S."/>
            <person name="Peters L."/>
            <person name="Mikhailova N."/>
            <person name="Pagani I."/>
            <person name="Davenport K."/>
            <person name="Han C."/>
            <person name="Tapia R."/>
            <person name="Land M."/>
            <person name="Hauser L."/>
            <person name="Kyrpides N."/>
            <person name="Ivanova N."/>
            <person name="Pagani I."/>
            <person name="Lcollab F.I."/>
            <person name="Woyke T."/>
        </authorList>
    </citation>
    <scope>NUCLEOTIDE SEQUENCE [LARGE SCALE GENOMIC DNA]</scope>
    <source>
        <strain evidence="2">12-X</strain>
    </source>
</reference>
<dbReference type="HOGENOM" id="CLU_677803_0_0_6"/>
<dbReference type="EMBL" id="CP002727">
    <property type="protein sequence ID" value="AEF22912.1"/>
    <property type="molecule type" value="Genomic_DNA"/>
</dbReference>
<sequence length="439" mass="47132">MLQAIAPSGKTALDSGAMIVTETAYSLDPSALLDSLNGTENLLIIQDLDGVCMDLVRDPLTRTLDPAYLQAARDLDGHFQVLTNGEHIGSRGVNHLVEQALGSTQRCREQGLYLPGLAAGGVQLQDRHGRIAHPGVSADELAFLAAAPAWLSQSLKTLLQQAPYHLADGDIERLLASSVLDNPVSPTLNLNAFHHHWQGQPDLYARLQTDGAALLQQLLDKAAAQGLAQSFFVHYAPNLGRGAGGRERLRPAQGAAAGTTDLQLMLRGAVKEAGVLVILNRYYGQRTGIYPLGDEFNVRQAPTSLQGLLQLAVERFEPQHMPRLVGVGDTLTSTAVTADDGSIQWLRGGSDRGFLTLVQQLGEAFGQNNRVLYIDSSRGEVQRPGVDADSLRAHPNEPWPALAGITDAEDPLRLNALFAGGPRQYVEFFCALASARQPG</sequence>
<dbReference type="InterPro" id="IPR012765">
    <property type="entry name" value="GGPPase"/>
</dbReference>
<dbReference type="eggNOG" id="ENOG502Z8T5">
    <property type="taxonomic scope" value="Bacteria"/>
</dbReference>
<evidence type="ECO:0000313" key="1">
    <source>
        <dbReference type="EMBL" id="AEF22912.1"/>
    </source>
</evidence>
<evidence type="ECO:0000313" key="2">
    <source>
        <dbReference type="Proteomes" id="UP000000686"/>
    </source>
</evidence>
<dbReference type="AlphaFoldDB" id="F6AJP3"/>
<organism evidence="1 2">
    <name type="scientific">Pseudomonas fulva (strain 12-X)</name>
    <dbReference type="NCBI Taxonomy" id="743720"/>
    <lineage>
        <taxon>Bacteria</taxon>
        <taxon>Pseudomonadati</taxon>
        <taxon>Pseudomonadota</taxon>
        <taxon>Gammaproteobacteria</taxon>
        <taxon>Pseudomonadales</taxon>
        <taxon>Pseudomonadaceae</taxon>
        <taxon>Pseudomonas</taxon>
    </lineage>
</organism>
<name>F6AJP3_PSEF1</name>
<dbReference type="STRING" id="743720.Psefu_2948"/>
<dbReference type="Pfam" id="PF09506">
    <property type="entry name" value="Salt_tol_Pase"/>
    <property type="match status" value="1"/>
</dbReference>